<feature type="domain" description="DUF5615" evidence="1">
    <location>
        <begin position="1"/>
        <end position="103"/>
    </location>
</feature>
<accession>A0A139BWV6</accession>
<gene>
    <name evidence="2" type="ORF">AWT59_0375</name>
</gene>
<dbReference type="Pfam" id="PF18480">
    <property type="entry name" value="DUF5615"/>
    <property type="match status" value="1"/>
</dbReference>
<reference evidence="2 3" key="2">
    <citation type="submission" date="2016-03" db="EMBL/GenBank/DDBJ databases">
        <title>New uncultured bacterium of the family Gallionellaceae from acid mine drainage: description and reconstruction of genome based on metagenomic analysis of microbial community.</title>
        <authorList>
            <person name="Kadnikov V."/>
            <person name="Ivasenko D."/>
            <person name="Beletsky A."/>
            <person name="Mardanov A."/>
            <person name="Danilova E."/>
            <person name="Pimenov N."/>
            <person name="Karnachuk O."/>
            <person name="Ravin N."/>
        </authorList>
    </citation>
    <scope>NUCLEOTIDE SEQUENCE [LARGE SCALE GENOMIC DNA]</scope>
    <source>
        <strain evidence="2">ShG14-8</strain>
    </source>
</reference>
<dbReference type="Proteomes" id="UP000070578">
    <property type="component" value="Unassembled WGS sequence"/>
</dbReference>
<dbReference type="PATRIC" id="fig|1796491.3.peg.409"/>
<protein>
    <recommendedName>
        <fullName evidence="1">DUF5615 domain-containing protein</fullName>
    </recommendedName>
</protein>
<sequence length="109" mass="12082">MRFLVDAQLPPALARFLNDAGHQAEHVYDIGMGTASNRAIWNYALQNNATIITKDEDFVSLISVQSGTPSVIWVRVGNTGKQALLNWIEPMMERIVAEIESGEKLIEIA</sequence>
<dbReference type="EMBL" id="LSLI01000005">
    <property type="protein sequence ID" value="KXS33494.1"/>
    <property type="molecule type" value="Genomic_DNA"/>
</dbReference>
<evidence type="ECO:0000313" key="3">
    <source>
        <dbReference type="Proteomes" id="UP000070578"/>
    </source>
</evidence>
<reference evidence="2 3" key="1">
    <citation type="submission" date="2016-02" db="EMBL/GenBank/DDBJ databases">
        <authorList>
            <person name="Wen L."/>
            <person name="He K."/>
            <person name="Yang H."/>
        </authorList>
    </citation>
    <scope>NUCLEOTIDE SEQUENCE [LARGE SCALE GENOMIC DNA]</scope>
    <source>
        <strain evidence="2">ShG14-8</strain>
    </source>
</reference>
<dbReference type="InterPro" id="IPR041049">
    <property type="entry name" value="DUF5615"/>
</dbReference>
<comment type="caution">
    <text evidence="2">The sequence shown here is derived from an EMBL/GenBank/DDBJ whole genome shotgun (WGS) entry which is preliminary data.</text>
</comment>
<organism evidence="2 3">
    <name type="scientific">Candidatus Gallionella acididurans</name>
    <dbReference type="NCBI Taxonomy" id="1796491"/>
    <lineage>
        <taxon>Bacteria</taxon>
        <taxon>Pseudomonadati</taxon>
        <taxon>Pseudomonadota</taxon>
        <taxon>Betaproteobacteria</taxon>
        <taxon>Nitrosomonadales</taxon>
        <taxon>Gallionellaceae</taxon>
        <taxon>Gallionella</taxon>
    </lineage>
</organism>
<dbReference type="AlphaFoldDB" id="A0A139BWV6"/>
<name>A0A139BWV6_9PROT</name>
<evidence type="ECO:0000259" key="1">
    <source>
        <dbReference type="Pfam" id="PF18480"/>
    </source>
</evidence>
<evidence type="ECO:0000313" key="2">
    <source>
        <dbReference type="EMBL" id="KXS33494.1"/>
    </source>
</evidence>
<proteinExistence type="predicted"/>